<comment type="catalytic activity">
    <reaction evidence="11">
        <text>(S)-dihydroorotate + a quinone = orotate + a quinol</text>
        <dbReference type="Rhea" id="RHEA:30187"/>
        <dbReference type="ChEBI" id="CHEBI:24646"/>
        <dbReference type="ChEBI" id="CHEBI:30839"/>
        <dbReference type="ChEBI" id="CHEBI:30864"/>
        <dbReference type="ChEBI" id="CHEBI:132124"/>
        <dbReference type="EC" id="1.3.5.2"/>
    </reaction>
</comment>
<comment type="pathway">
    <text evidence="4">Pyrimidine metabolism; UMP biosynthesis via de novo pathway; orotate from (S)-dihydroorotate (quinone route): step 1/1.</text>
</comment>
<dbReference type="PANTHER" id="PTHR48109:SF4">
    <property type="entry name" value="DIHYDROOROTATE DEHYDROGENASE (QUINONE), MITOCHONDRIAL"/>
    <property type="match status" value="1"/>
</dbReference>
<organism evidence="14 15">
    <name type="scientific">Elioraea tepida</name>
    <dbReference type="NCBI Taxonomy" id="2843330"/>
    <lineage>
        <taxon>Bacteria</taxon>
        <taxon>Pseudomonadati</taxon>
        <taxon>Pseudomonadota</taxon>
        <taxon>Alphaproteobacteria</taxon>
        <taxon>Acetobacterales</taxon>
        <taxon>Elioraeaceae</taxon>
        <taxon>Elioraea</taxon>
    </lineage>
</organism>
<dbReference type="Pfam" id="PF01180">
    <property type="entry name" value="DHO_dh"/>
    <property type="match status" value="1"/>
</dbReference>
<evidence type="ECO:0000256" key="2">
    <source>
        <dbReference type="ARBA" id="ARBA00003125"/>
    </source>
</evidence>
<evidence type="ECO:0000313" key="14">
    <source>
        <dbReference type="EMBL" id="QXM24719.1"/>
    </source>
</evidence>
<comment type="subcellular location">
    <subcellularLocation>
        <location evidence="3">Membrane</location>
    </subcellularLocation>
</comment>
<dbReference type="PANTHER" id="PTHR48109">
    <property type="entry name" value="DIHYDROOROTATE DEHYDROGENASE (QUINONE), MITOCHONDRIAL-RELATED"/>
    <property type="match status" value="1"/>
</dbReference>
<proteinExistence type="inferred from homology"/>
<dbReference type="NCBIfam" id="NF003652">
    <property type="entry name" value="PRK05286.2-5"/>
    <property type="match status" value="1"/>
</dbReference>
<comment type="similarity">
    <text evidence="5">Belongs to the dihydroorotate dehydrogenase family. Type 2 subfamily.</text>
</comment>
<dbReference type="GO" id="GO:0106430">
    <property type="term" value="F:dihydroorotate dehydrogenase (quinone) activity"/>
    <property type="evidence" value="ECO:0007669"/>
    <property type="project" value="UniProtKB-EC"/>
</dbReference>
<dbReference type="PROSITE" id="PS00911">
    <property type="entry name" value="DHODEHASE_1"/>
    <property type="match status" value="1"/>
</dbReference>
<evidence type="ECO:0000313" key="15">
    <source>
        <dbReference type="Proteomes" id="UP000694001"/>
    </source>
</evidence>
<comment type="cofactor">
    <cofactor evidence="1">
        <name>FMN</name>
        <dbReference type="ChEBI" id="CHEBI:58210"/>
    </cofactor>
</comment>
<accession>A0A975U1R1</accession>
<dbReference type="InterPro" id="IPR001295">
    <property type="entry name" value="Dihydroorotate_DH_CS"/>
</dbReference>
<evidence type="ECO:0000256" key="1">
    <source>
        <dbReference type="ARBA" id="ARBA00001917"/>
    </source>
</evidence>
<dbReference type="GO" id="GO:0005737">
    <property type="term" value="C:cytoplasm"/>
    <property type="evidence" value="ECO:0007669"/>
    <property type="project" value="InterPro"/>
</dbReference>
<evidence type="ECO:0000256" key="8">
    <source>
        <dbReference type="ARBA" id="ARBA00022630"/>
    </source>
</evidence>
<evidence type="ECO:0000259" key="13">
    <source>
        <dbReference type="Pfam" id="PF01180"/>
    </source>
</evidence>
<comment type="function">
    <text evidence="2">Catalyzes the conversion of dihydroorotate to orotate with quinone as electron acceptor.</text>
</comment>
<evidence type="ECO:0000256" key="5">
    <source>
        <dbReference type="ARBA" id="ARBA00005359"/>
    </source>
</evidence>
<dbReference type="KEGG" id="elio:KO353_16180"/>
<keyword evidence="9" id="KW-0288">FMN</keyword>
<dbReference type="EMBL" id="CP076448">
    <property type="protein sequence ID" value="QXM24719.1"/>
    <property type="molecule type" value="Genomic_DNA"/>
</dbReference>
<keyword evidence="14" id="KW-0560">Oxidoreductase</keyword>
<dbReference type="GO" id="GO:0006207">
    <property type="term" value="P:'de novo' pyrimidine nucleobase biosynthetic process"/>
    <property type="evidence" value="ECO:0007669"/>
    <property type="project" value="UniProtKB-UniRule"/>
</dbReference>
<dbReference type="CDD" id="cd04738">
    <property type="entry name" value="DHOD_2_like"/>
    <property type="match status" value="1"/>
</dbReference>
<evidence type="ECO:0000256" key="7">
    <source>
        <dbReference type="ARBA" id="ARBA00018366"/>
    </source>
</evidence>
<evidence type="ECO:0000256" key="4">
    <source>
        <dbReference type="ARBA" id="ARBA00005161"/>
    </source>
</evidence>
<keyword evidence="10" id="KW-0665">Pyrimidine biosynthesis</keyword>
<dbReference type="Proteomes" id="UP000694001">
    <property type="component" value="Chromosome"/>
</dbReference>
<reference evidence="14" key="1">
    <citation type="submission" date="2021-06" db="EMBL/GenBank/DDBJ databases">
        <title>Elioraea tepida, sp. nov., a moderately thermophilic aerobic anoxygenic phototrophic bacterium isolated from an alkaline siliceous hot spring mat community in Yellowstone National Park, WY, USA.</title>
        <authorList>
            <person name="Saini M.K."/>
            <person name="Yoshida S."/>
            <person name="Sebastian A."/>
            <person name="Hirose S."/>
            <person name="Hara E."/>
            <person name="Tamaki H."/>
            <person name="Soulier N.T."/>
            <person name="Albert I."/>
            <person name="Hanada S."/>
            <person name="Bryant D.A."/>
            <person name="Tank M."/>
        </authorList>
    </citation>
    <scope>NUCLEOTIDE SEQUENCE</scope>
    <source>
        <strain evidence="14">MS-P2</strain>
    </source>
</reference>
<dbReference type="InterPro" id="IPR050074">
    <property type="entry name" value="DHO_dehydrogenase"/>
</dbReference>
<dbReference type="NCBIfam" id="NF003645">
    <property type="entry name" value="PRK05286.1-2"/>
    <property type="match status" value="1"/>
</dbReference>
<evidence type="ECO:0000256" key="12">
    <source>
        <dbReference type="NCBIfam" id="TIGR01036"/>
    </source>
</evidence>
<dbReference type="AlphaFoldDB" id="A0A975U1R1"/>
<evidence type="ECO:0000256" key="3">
    <source>
        <dbReference type="ARBA" id="ARBA00004370"/>
    </source>
</evidence>
<evidence type="ECO:0000256" key="10">
    <source>
        <dbReference type="ARBA" id="ARBA00022975"/>
    </source>
</evidence>
<gene>
    <name evidence="14" type="ORF">KO353_16180</name>
</gene>
<protein>
    <recommendedName>
        <fullName evidence="7 12">Dihydroorotate dehydrogenase (quinone)</fullName>
        <ecNumber evidence="6 12">1.3.5.2</ecNumber>
    </recommendedName>
</protein>
<evidence type="ECO:0000256" key="6">
    <source>
        <dbReference type="ARBA" id="ARBA00012791"/>
    </source>
</evidence>
<dbReference type="InterPro" id="IPR005719">
    <property type="entry name" value="Dihydroorotate_DH_2"/>
</dbReference>
<dbReference type="GO" id="GO:0009220">
    <property type="term" value="P:pyrimidine ribonucleotide biosynthetic process"/>
    <property type="evidence" value="ECO:0007669"/>
    <property type="project" value="UniProtKB-UniRule"/>
</dbReference>
<dbReference type="InterPro" id="IPR005720">
    <property type="entry name" value="Dihydroorotate_DH_cat"/>
</dbReference>
<dbReference type="NCBIfam" id="TIGR01036">
    <property type="entry name" value="pyrD_sub2"/>
    <property type="match status" value="1"/>
</dbReference>
<evidence type="ECO:0000256" key="11">
    <source>
        <dbReference type="ARBA" id="ARBA00048639"/>
    </source>
</evidence>
<evidence type="ECO:0000256" key="9">
    <source>
        <dbReference type="ARBA" id="ARBA00022643"/>
    </source>
</evidence>
<sequence length="356" mass="36969">MTPSLASALMPLMRLIDPETAHGLALRALRAGLAGRADPPTLAVEAMGLRFRNPLGLAAGFDKNAVAVRPLFALGFGFVEVGTITPRPQAGNPRPRLFRLAEDGGVINRMGMNNEGWEAISARIAAMRAEGPLPGPLGINVGINKDCDDPVRDTGLLVEGAARLGDYVTVNVSSPNTPGLRDLQAADRLAKLLEASRQGLARAGQSVPILVKLAPDLDHDSLGPIVETAVAGGVSGLIVSNTTIARPATLRSRHRNEAGGLSGRPLFASATAMLRRVARIAAGRLVLIGAGGVASGADAYAKIRSGASLVQLYSAMAYAGPALPGRIVSELAALVARDGFRRVDQAVGLDRERDDA</sequence>
<keyword evidence="8" id="KW-0285">Flavoprotein</keyword>
<dbReference type="EC" id="1.3.5.2" evidence="6 12"/>
<dbReference type="GO" id="GO:0016020">
    <property type="term" value="C:membrane"/>
    <property type="evidence" value="ECO:0007669"/>
    <property type="project" value="UniProtKB-SubCell"/>
</dbReference>
<name>A0A975U1R1_9PROT</name>
<dbReference type="PROSITE" id="PS00912">
    <property type="entry name" value="DHODEHASE_2"/>
    <property type="match status" value="1"/>
</dbReference>
<keyword evidence="15" id="KW-1185">Reference proteome</keyword>
<feature type="domain" description="Dihydroorotate dehydrogenase catalytic" evidence="13">
    <location>
        <begin position="42"/>
        <end position="333"/>
    </location>
</feature>
<dbReference type="RefSeq" id="WP_218285776.1">
    <property type="nucleotide sequence ID" value="NZ_CP076448.1"/>
</dbReference>